<dbReference type="Proteomes" id="UP000008792">
    <property type="component" value="Unassembled WGS sequence"/>
</dbReference>
<protein>
    <recommendedName>
        <fullName evidence="3">MD-2-related lipid-recognition domain-containing protein</fullName>
    </recommendedName>
</protein>
<reference evidence="1 2" key="1">
    <citation type="journal article" date="2007" name="Nature">
        <title>Evolution of genes and genomes on the Drosophila phylogeny.</title>
        <authorList>
            <consortium name="Drosophila 12 Genomes Consortium"/>
            <person name="Clark A.G."/>
            <person name="Eisen M.B."/>
            <person name="Smith D.R."/>
            <person name="Bergman C.M."/>
            <person name="Oliver B."/>
            <person name="Markow T.A."/>
            <person name="Kaufman T.C."/>
            <person name="Kellis M."/>
            <person name="Gelbart W."/>
            <person name="Iyer V.N."/>
            <person name="Pollard D.A."/>
            <person name="Sackton T.B."/>
            <person name="Larracuente A.M."/>
            <person name="Singh N.D."/>
            <person name="Abad J.P."/>
            <person name="Abt D.N."/>
            <person name="Adryan B."/>
            <person name="Aguade M."/>
            <person name="Akashi H."/>
            <person name="Anderson W.W."/>
            <person name="Aquadro C.F."/>
            <person name="Ardell D.H."/>
            <person name="Arguello R."/>
            <person name="Artieri C.G."/>
            <person name="Barbash D.A."/>
            <person name="Barker D."/>
            <person name="Barsanti P."/>
            <person name="Batterham P."/>
            <person name="Batzoglou S."/>
            <person name="Begun D."/>
            <person name="Bhutkar A."/>
            <person name="Blanco E."/>
            <person name="Bosak S.A."/>
            <person name="Bradley R.K."/>
            <person name="Brand A.D."/>
            <person name="Brent M.R."/>
            <person name="Brooks A.N."/>
            <person name="Brown R.H."/>
            <person name="Butlin R.K."/>
            <person name="Caggese C."/>
            <person name="Calvi B.R."/>
            <person name="Bernardo de Carvalho A."/>
            <person name="Caspi A."/>
            <person name="Castrezana S."/>
            <person name="Celniker S.E."/>
            <person name="Chang J.L."/>
            <person name="Chapple C."/>
            <person name="Chatterji S."/>
            <person name="Chinwalla A."/>
            <person name="Civetta A."/>
            <person name="Clifton S.W."/>
            <person name="Comeron J.M."/>
            <person name="Costello J.C."/>
            <person name="Coyne J.A."/>
            <person name="Daub J."/>
            <person name="David R.G."/>
            <person name="Delcher A.L."/>
            <person name="Delehaunty K."/>
            <person name="Do C.B."/>
            <person name="Ebling H."/>
            <person name="Edwards K."/>
            <person name="Eickbush T."/>
            <person name="Evans J.D."/>
            <person name="Filipski A."/>
            <person name="Findeiss S."/>
            <person name="Freyhult E."/>
            <person name="Fulton L."/>
            <person name="Fulton R."/>
            <person name="Garcia A.C."/>
            <person name="Gardiner A."/>
            <person name="Garfield D.A."/>
            <person name="Garvin B.E."/>
            <person name="Gibson G."/>
            <person name="Gilbert D."/>
            <person name="Gnerre S."/>
            <person name="Godfrey J."/>
            <person name="Good R."/>
            <person name="Gotea V."/>
            <person name="Gravely B."/>
            <person name="Greenberg A.J."/>
            <person name="Griffiths-Jones S."/>
            <person name="Gross S."/>
            <person name="Guigo R."/>
            <person name="Gustafson E.A."/>
            <person name="Haerty W."/>
            <person name="Hahn M.W."/>
            <person name="Halligan D.L."/>
            <person name="Halpern A.L."/>
            <person name="Halter G.M."/>
            <person name="Han M.V."/>
            <person name="Heger A."/>
            <person name="Hillier L."/>
            <person name="Hinrichs A.S."/>
            <person name="Holmes I."/>
            <person name="Hoskins R.A."/>
            <person name="Hubisz M.J."/>
            <person name="Hultmark D."/>
            <person name="Huntley M.A."/>
            <person name="Jaffe D.B."/>
            <person name="Jagadeeshan S."/>
            <person name="Jeck W.R."/>
            <person name="Johnson J."/>
            <person name="Jones C.D."/>
            <person name="Jordan W.C."/>
            <person name="Karpen G.H."/>
            <person name="Kataoka E."/>
            <person name="Keightley P.D."/>
            <person name="Kheradpour P."/>
            <person name="Kirkness E.F."/>
            <person name="Koerich L.B."/>
            <person name="Kristiansen K."/>
            <person name="Kudrna D."/>
            <person name="Kulathinal R.J."/>
            <person name="Kumar S."/>
            <person name="Kwok R."/>
            <person name="Lander E."/>
            <person name="Langley C.H."/>
            <person name="Lapoint R."/>
            <person name="Lazzaro B.P."/>
            <person name="Lee S.J."/>
            <person name="Levesque L."/>
            <person name="Li R."/>
            <person name="Lin C.F."/>
            <person name="Lin M.F."/>
            <person name="Lindblad-Toh K."/>
            <person name="Llopart A."/>
            <person name="Long M."/>
            <person name="Low L."/>
            <person name="Lozovsky E."/>
            <person name="Lu J."/>
            <person name="Luo M."/>
            <person name="Machado C.A."/>
            <person name="Makalowski W."/>
            <person name="Marzo M."/>
            <person name="Matsuda M."/>
            <person name="Matzkin L."/>
            <person name="McAllister B."/>
            <person name="McBride C.S."/>
            <person name="McKernan B."/>
            <person name="McKernan K."/>
            <person name="Mendez-Lago M."/>
            <person name="Minx P."/>
            <person name="Mollenhauer M.U."/>
            <person name="Montooth K."/>
            <person name="Mount S.M."/>
            <person name="Mu X."/>
            <person name="Myers E."/>
            <person name="Negre B."/>
            <person name="Newfeld S."/>
            <person name="Nielsen R."/>
            <person name="Noor M.A."/>
            <person name="O'Grady P."/>
            <person name="Pachter L."/>
            <person name="Papaceit M."/>
            <person name="Parisi M.J."/>
            <person name="Parisi M."/>
            <person name="Parts L."/>
            <person name="Pedersen J.S."/>
            <person name="Pesole G."/>
            <person name="Phillippy A.M."/>
            <person name="Ponting C.P."/>
            <person name="Pop M."/>
            <person name="Porcelli D."/>
            <person name="Powell J.R."/>
            <person name="Prohaska S."/>
            <person name="Pruitt K."/>
            <person name="Puig M."/>
            <person name="Quesneville H."/>
            <person name="Ram K.R."/>
            <person name="Rand D."/>
            <person name="Rasmussen M.D."/>
            <person name="Reed L.K."/>
            <person name="Reenan R."/>
            <person name="Reily A."/>
            <person name="Remington K.A."/>
            <person name="Rieger T.T."/>
            <person name="Ritchie M.G."/>
            <person name="Robin C."/>
            <person name="Rogers Y.H."/>
            <person name="Rohde C."/>
            <person name="Rozas J."/>
            <person name="Rubenfield M.J."/>
            <person name="Ruiz A."/>
            <person name="Russo S."/>
            <person name="Salzberg S.L."/>
            <person name="Sanchez-Gracia A."/>
            <person name="Saranga D.J."/>
            <person name="Sato H."/>
            <person name="Schaeffer S.W."/>
            <person name="Schatz M.C."/>
            <person name="Schlenke T."/>
            <person name="Schwartz R."/>
            <person name="Segarra C."/>
            <person name="Singh R.S."/>
            <person name="Sirot L."/>
            <person name="Sirota M."/>
            <person name="Sisneros N.B."/>
            <person name="Smith C.D."/>
            <person name="Smith T.F."/>
            <person name="Spieth J."/>
            <person name="Stage D.E."/>
            <person name="Stark A."/>
            <person name="Stephan W."/>
            <person name="Strausberg R.L."/>
            <person name="Strempel S."/>
            <person name="Sturgill D."/>
            <person name="Sutton G."/>
            <person name="Sutton G.G."/>
            <person name="Tao W."/>
            <person name="Teichmann S."/>
            <person name="Tobari Y.N."/>
            <person name="Tomimura Y."/>
            <person name="Tsolas J.M."/>
            <person name="Valente V.L."/>
            <person name="Venter E."/>
            <person name="Venter J.C."/>
            <person name="Vicario S."/>
            <person name="Vieira F.G."/>
            <person name="Vilella A.J."/>
            <person name="Villasante A."/>
            <person name="Walenz B."/>
            <person name="Wang J."/>
            <person name="Wasserman M."/>
            <person name="Watts T."/>
            <person name="Wilson D."/>
            <person name="Wilson R.K."/>
            <person name="Wing R.A."/>
            <person name="Wolfner M.F."/>
            <person name="Wong A."/>
            <person name="Wong G.K."/>
            <person name="Wu C.I."/>
            <person name="Wu G."/>
            <person name="Yamamoto D."/>
            <person name="Yang H.P."/>
            <person name="Yang S.P."/>
            <person name="Yorke J.A."/>
            <person name="Yoshida K."/>
            <person name="Zdobnov E."/>
            <person name="Zhang P."/>
            <person name="Zhang Y."/>
            <person name="Zimin A.V."/>
            <person name="Baldwin J."/>
            <person name="Abdouelleil A."/>
            <person name="Abdulkadir J."/>
            <person name="Abebe A."/>
            <person name="Abera B."/>
            <person name="Abreu J."/>
            <person name="Acer S.C."/>
            <person name="Aftuck L."/>
            <person name="Alexander A."/>
            <person name="An P."/>
            <person name="Anderson E."/>
            <person name="Anderson S."/>
            <person name="Arachi H."/>
            <person name="Azer M."/>
            <person name="Bachantsang P."/>
            <person name="Barry A."/>
            <person name="Bayul T."/>
            <person name="Berlin A."/>
            <person name="Bessette D."/>
            <person name="Bloom T."/>
            <person name="Blye J."/>
            <person name="Boguslavskiy L."/>
            <person name="Bonnet C."/>
            <person name="Boukhgalter B."/>
            <person name="Bourzgui I."/>
            <person name="Brown A."/>
            <person name="Cahill P."/>
            <person name="Channer S."/>
            <person name="Cheshatsang Y."/>
            <person name="Chuda L."/>
            <person name="Citroen M."/>
            <person name="Collymore A."/>
            <person name="Cooke P."/>
            <person name="Costello M."/>
            <person name="D'Aco K."/>
            <person name="Daza R."/>
            <person name="De Haan G."/>
            <person name="DeGray S."/>
            <person name="DeMaso C."/>
            <person name="Dhargay N."/>
            <person name="Dooley K."/>
            <person name="Dooley E."/>
            <person name="Doricent M."/>
            <person name="Dorje P."/>
            <person name="Dorjee K."/>
            <person name="Dupes A."/>
            <person name="Elong R."/>
            <person name="Falk J."/>
            <person name="Farina A."/>
            <person name="Faro S."/>
            <person name="Ferguson D."/>
            <person name="Fisher S."/>
            <person name="Foley C.D."/>
            <person name="Franke A."/>
            <person name="Friedrich D."/>
            <person name="Gadbois L."/>
            <person name="Gearin G."/>
            <person name="Gearin C.R."/>
            <person name="Giannoukos G."/>
            <person name="Goode T."/>
            <person name="Graham J."/>
            <person name="Grandbois E."/>
            <person name="Grewal S."/>
            <person name="Gyaltsen K."/>
            <person name="Hafez N."/>
            <person name="Hagos B."/>
            <person name="Hall J."/>
            <person name="Henson C."/>
            <person name="Hollinger A."/>
            <person name="Honan T."/>
            <person name="Huard M.D."/>
            <person name="Hughes L."/>
            <person name="Hurhula B."/>
            <person name="Husby M.E."/>
            <person name="Kamat A."/>
            <person name="Kanga B."/>
            <person name="Kashin S."/>
            <person name="Khazanovich D."/>
            <person name="Kisner P."/>
            <person name="Lance K."/>
            <person name="Lara M."/>
            <person name="Lee W."/>
            <person name="Lennon N."/>
            <person name="Letendre F."/>
            <person name="LeVine R."/>
            <person name="Lipovsky A."/>
            <person name="Liu X."/>
            <person name="Liu J."/>
            <person name="Liu S."/>
            <person name="Lokyitsang T."/>
            <person name="Lokyitsang Y."/>
            <person name="Lubonja R."/>
            <person name="Lui A."/>
            <person name="MacDonald P."/>
            <person name="Magnisalis V."/>
            <person name="Maru K."/>
            <person name="Matthews C."/>
            <person name="McCusker W."/>
            <person name="McDonough S."/>
            <person name="Mehta T."/>
            <person name="Meldrim J."/>
            <person name="Meneus L."/>
            <person name="Mihai O."/>
            <person name="Mihalev A."/>
            <person name="Mihova T."/>
            <person name="Mittelman R."/>
            <person name="Mlenga V."/>
            <person name="Montmayeur A."/>
            <person name="Mulrain L."/>
            <person name="Navidi A."/>
            <person name="Naylor J."/>
            <person name="Negash T."/>
            <person name="Nguyen T."/>
            <person name="Nguyen N."/>
            <person name="Nicol R."/>
            <person name="Norbu C."/>
            <person name="Norbu N."/>
            <person name="Novod N."/>
            <person name="O'Neill B."/>
            <person name="Osman S."/>
            <person name="Markiewicz E."/>
            <person name="Oyono O.L."/>
            <person name="Patti C."/>
            <person name="Phunkhang P."/>
            <person name="Pierre F."/>
            <person name="Priest M."/>
            <person name="Raghuraman S."/>
            <person name="Rege F."/>
            <person name="Reyes R."/>
            <person name="Rise C."/>
            <person name="Rogov P."/>
            <person name="Ross K."/>
            <person name="Ryan E."/>
            <person name="Settipalli S."/>
            <person name="Shea T."/>
            <person name="Sherpa N."/>
            <person name="Shi L."/>
            <person name="Shih D."/>
            <person name="Sparrow T."/>
            <person name="Spaulding J."/>
            <person name="Stalker J."/>
            <person name="Stange-Thomann N."/>
            <person name="Stavropoulos S."/>
            <person name="Stone C."/>
            <person name="Strader C."/>
            <person name="Tesfaye S."/>
            <person name="Thomson T."/>
            <person name="Thoulutsang Y."/>
            <person name="Thoulutsang D."/>
            <person name="Topham K."/>
            <person name="Topping I."/>
            <person name="Tsamla T."/>
            <person name="Vassiliev H."/>
            <person name="Vo A."/>
            <person name="Wangchuk T."/>
            <person name="Wangdi T."/>
            <person name="Weiand M."/>
            <person name="Wilkinson J."/>
            <person name="Wilson A."/>
            <person name="Yadav S."/>
            <person name="Young G."/>
            <person name="Yu Q."/>
            <person name="Zembek L."/>
            <person name="Zhong D."/>
            <person name="Zimmer A."/>
            <person name="Zwirko Z."/>
            <person name="Jaffe D.B."/>
            <person name="Alvarez P."/>
            <person name="Brockman W."/>
            <person name="Butler J."/>
            <person name="Chin C."/>
            <person name="Gnerre S."/>
            <person name="Grabherr M."/>
            <person name="Kleber M."/>
            <person name="Mauceli E."/>
            <person name="MacCallum I."/>
        </authorList>
    </citation>
    <scope>NUCLEOTIDE SEQUENCE [LARGE SCALE GENOMIC DNA]</scope>
    <source>
        <strain evidence="2">Tucson 15010-1051.87</strain>
    </source>
</reference>
<dbReference type="OrthoDB" id="7825185at2759"/>
<dbReference type="SMART" id="SM00697">
    <property type="entry name" value="DM8"/>
    <property type="match status" value="1"/>
</dbReference>
<proteinExistence type="predicted"/>
<keyword evidence="2" id="KW-1185">Reference proteome</keyword>
<evidence type="ECO:0000313" key="1">
    <source>
        <dbReference type="EMBL" id="KRF80357.1"/>
    </source>
</evidence>
<organism evidence="1 2">
    <name type="scientific">Drosophila virilis</name>
    <name type="common">Fruit fly</name>
    <dbReference type="NCBI Taxonomy" id="7244"/>
    <lineage>
        <taxon>Eukaryota</taxon>
        <taxon>Metazoa</taxon>
        <taxon>Ecdysozoa</taxon>
        <taxon>Arthropoda</taxon>
        <taxon>Hexapoda</taxon>
        <taxon>Insecta</taxon>
        <taxon>Pterygota</taxon>
        <taxon>Neoptera</taxon>
        <taxon>Endopterygota</taxon>
        <taxon>Diptera</taxon>
        <taxon>Brachycera</taxon>
        <taxon>Muscomorpha</taxon>
        <taxon>Ephydroidea</taxon>
        <taxon>Drosophilidae</taxon>
        <taxon>Drosophila</taxon>
    </lineage>
</organism>
<dbReference type="PANTHER" id="PTHR20898:SF0">
    <property type="entry name" value="DAEDALUS ON 3-RELATED"/>
    <property type="match status" value="1"/>
</dbReference>
<dbReference type="InterPro" id="IPR010512">
    <property type="entry name" value="DUF1091"/>
</dbReference>
<dbReference type="AlphaFoldDB" id="A0A0Q9WI83"/>
<gene>
    <name evidence="1" type="primary">Dvir\GJ26827</name>
    <name evidence="1" type="ORF">Dvir_GJ26827</name>
</gene>
<sequence>MVIFIVSLSFSSNSARHRYLKLRWSSFDCRVHTDFVSEYKCHVVQPRRSALNVELNLLQELRSIKVYTLISTKPPSGVIYRKLFDNSLDGCRVISQLSQKGITYKIYASVIKSSNQPKICPIKKGFIYYHNISVEEVMPSFVPVSHLMTQVNFYAQNQSYLNVTLKGCVMSN</sequence>
<evidence type="ECO:0000313" key="2">
    <source>
        <dbReference type="Proteomes" id="UP000008792"/>
    </source>
</evidence>
<name>A0A0Q9WI83_DROVI</name>
<dbReference type="EMBL" id="CH940648">
    <property type="protein sequence ID" value="KRF80357.1"/>
    <property type="molecule type" value="Genomic_DNA"/>
</dbReference>
<evidence type="ECO:0008006" key="3">
    <source>
        <dbReference type="Google" id="ProtNLM"/>
    </source>
</evidence>
<dbReference type="InParanoid" id="A0A0Q9WI83"/>
<dbReference type="PANTHER" id="PTHR20898">
    <property type="entry name" value="DAEDALUS ON 3-RELATED-RELATED"/>
    <property type="match status" value="1"/>
</dbReference>
<dbReference type="Pfam" id="PF06477">
    <property type="entry name" value="DUF1091"/>
    <property type="match status" value="1"/>
</dbReference>
<dbReference type="KEGG" id="dvi:26531597"/>
<accession>A0A0Q9WI83</accession>